<accession>A0A392U1R2</accession>
<reference evidence="2 3" key="1">
    <citation type="journal article" date="2018" name="Front. Plant Sci.">
        <title>Red Clover (Trifolium pratense) and Zigzag Clover (T. medium) - A Picture of Genomic Similarities and Differences.</title>
        <authorList>
            <person name="Dluhosova J."/>
            <person name="Istvanek J."/>
            <person name="Nedelnik J."/>
            <person name="Repkova J."/>
        </authorList>
    </citation>
    <scope>NUCLEOTIDE SEQUENCE [LARGE SCALE GENOMIC DNA]</scope>
    <source>
        <strain evidence="3">cv. 10/8</strain>
        <tissue evidence="2">Leaf</tissue>
    </source>
</reference>
<dbReference type="Proteomes" id="UP000265520">
    <property type="component" value="Unassembled WGS sequence"/>
</dbReference>
<keyword evidence="3" id="KW-1185">Reference proteome</keyword>
<name>A0A392U1R2_9FABA</name>
<feature type="compositionally biased region" description="Basic and acidic residues" evidence="1">
    <location>
        <begin position="1"/>
        <end position="11"/>
    </location>
</feature>
<evidence type="ECO:0000313" key="2">
    <source>
        <dbReference type="EMBL" id="MCI67319.1"/>
    </source>
</evidence>
<evidence type="ECO:0000313" key="3">
    <source>
        <dbReference type="Proteomes" id="UP000265520"/>
    </source>
</evidence>
<feature type="compositionally biased region" description="Polar residues" evidence="1">
    <location>
        <begin position="62"/>
        <end position="80"/>
    </location>
</feature>
<proteinExistence type="predicted"/>
<feature type="non-terminal residue" evidence="2">
    <location>
        <position position="80"/>
    </location>
</feature>
<feature type="compositionally biased region" description="Basic and acidic residues" evidence="1">
    <location>
        <begin position="37"/>
        <end position="50"/>
    </location>
</feature>
<feature type="compositionally biased region" description="Polar residues" evidence="1">
    <location>
        <begin position="20"/>
        <end position="36"/>
    </location>
</feature>
<protein>
    <submittedName>
        <fullName evidence="2">Uncharacterized protein</fullName>
    </submittedName>
</protein>
<sequence length="80" mass="8695">QDVIPDKEKSPDQGMVGNETEVNTCVLSKSNENLETASEHTEKTVSVDKNDDADENVIDVDNLNSEESPAETTMTPSISK</sequence>
<feature type="non-terminal residue" evidence="2">
    <location>
        <position position="1"/>
    </location>
</feature>
<feature type="region of interest" description="Disordered" evidence="1">
    <location>
        <begin position="1"/>
        <end position="80"/>
    </location>
</feature>
<dbReference type="EMBL" id="LXQA010714553">
    <property type="protein sequence ID" value="MCI67319.1"/>
    <property type="molecule type" value="Genomic_DNA"/>
</dbReference>
<dbReference type="AlphaFoldDB" id="A0A392U1R2"/>
<organism evidence="2 3">
    <name type="scientific">Trifolium medium</name>
    <dbReference type="NCBI Taxonomy" id="97028"/>
    <lineage>
        <taxon>Eukaryota</taxon>
        <taxon>Viridiplantae</taxon>
        <taxon>Streptophyta</taxon>
        <taxon>Embryophyta</taxon>
        <taxon>Tracheophyta</taxon>
        <taxon>Spermatophyta</taxon>
        <taxon>Magnoliopsida</taxon>
        <taxon>eudicotyledons</taxon>
        <taxon>Gunneridae</taxon>
        <taxon>Pentapetalae</taxon>
        <taxon>rosids</taxon>
        <taxon>fabids</taxon>
        <taxon>Fabales</taxon>
        <taxon>Fabaceae</taxon>
        <taxon>Papilionoideae</taxon>
        <taxon>50 kb inversion clade</taxon>
        <taxon>NPAAA clade</taxon>
        <taxon>Hologalegina</taxon>
        <taxon>IRL clade</taxon>
        <taxon>Trifolieae</taxon>
        <taxon>Trifolium</taxon>
    </lineage>
</organism>
<comment type="caution">
    <text evidence="2">The sequence shown here is derived from an EMBL/GenBank/DDBJ whole genome shotgun (WGS) entry which is preliminary data.</text>
</comment>
<evidence type="ECO:0000256" key="1">
    <source>
        <dbReference type="SAM" id="MobiDB-lite"/>
    </source>
</evidence>